<accession>A0AAV8Z0K8</accession>
<proteinExistence type="predicted"/>
<sequence>MSQKNPLRMRQQFGNPEVTRVRKCGSRRNILHSEFLKSKFRFRDGIQSRCPLANSLEAMKQSPILNRYWKTCKPTGLSSLGILGDAASFLEFSKVLFPSTTVPSLSASVSFSSHSSDEGLRKNEDLLSGGETDMLMFPELRNCSAQEEGSWLRWPRMDILMWSVLLDLGDVAPSALVNTIVGLIRLSKSVSDVDRLVLGLTFIFEDPRPPLNLGGVNESPPSNLDNVII</sequence>
<gene>
    <name evidence="1" type="ORF">NQ318_004821</name>
</gene>
<name>A0AAV8Z0K8_9CUCU</name>
<protein>
    <submittedName>
        <fullName evidence="1">Uncharacterized protein</fullName>
    </submittedName>
</protein>
<dbReference type="AlphaFoldDB" id="A0AAV8Z0K8"/>
<dbReference type="EMBL" id="JAPWTK010000023">
    <property type="protein sequence ID" value="KAJ8957342.1"/>
    <property type="molecule type" value="Genomic_DNA"/>
</dbReference>
<keyword evidence="2" id="KW-1185">Reference proteome</keyword>
<evidence type="ECO:0000313" key="2">
    <source>
        <dbReference type="Proteomes" id="UP001162162"/>
    </source>
</evidence>
<comment type="caution">
    <text evidence="1">The sequence shown here is derived from an EMBL/GenBank/DDBJ whole genome shotgun (WGS) entry which is preliminary data.</text>
</comment>
<dbReference type="Proteomes" id="UP001162162">
    <property type="component" value="Unassembled WGS sequence"/>
</dbReference>
<organism evidence="1 2">
    <name type="scientific">Aromia moschata</name>
    <dbReference type="NCBI Taxonomy" id="1265417"/>
    <lineage>
        <taxon>Eukaryota</taxon>
        <taxon>Metazoa</taxon>
        <taxon>Ecdysozoa</taxon>
        <taxon>Arthropoda</taxon>
        <taxon>Hexapoda</taxon>
        <taxon>Insecta</taxon>
        <taxon>Pterygota</taxon>
        <taxon>Neoptera</taxon>
        <taxon>Endopterygota</taxon>
        <taxon>Coleoptera</taxon>
        <taxon>Polyphaga</taxon>
        <taxon>Cucujiformia</taxon>
        <taxon>Chrysomeloidea</taxon>
        <taxon>Cerambycidae</taxon>
        <taxon>Cerambycinae</taxon>
        <taxon>Callichromatini</taxon>
        <taxon>Aromia</taxon>
    </lineage>
</organism>
<reference evidence="1" key="1">
    <citation type="journal article" date="2023" name="Insect Mol. Biol.">
        <title>Genome sequencing provides insights into the evolution of gene families encoding plant cell wall-degrading enzymes in longhorned beetles.</title>
        <authorList>
            <person name="Shin N.R."/>
            <person name="Okamura Y."/>
            <person name="Kirsch R."/>
            <person name="Pauchet Y."/>
        </authorList>
    </citation>
    <scope>NUCLEOTIDE SEQUENCE</scope>
    <source>
        <strain evidence="1">AMC_N1</strain>
    </source>
</reference>
<evidence type="ECO:0000313" key="1">
    <source>
        <dbReference type="EMBL" id="KAJ8957342.1"/>
    </source>
</evidence>